<dbReference type="EMBL" id="SLUB01000054">
    <property type="protein sequence ID" value="THE10091.1"/>
    <property type="molecule type" value="Genomic_DNA"/>
</dbReference>
<sequence>MLEYSPVKMRRSMKYGSNYWVGFSYKQQRYVHFYSDLEYENWILVETNPEVEAFCEQPLRIQYLLEGKKVESVFDMWIKWKDGKQSFCEIKYSTELDKENKKYERTLKQIQVQEDWCKMNGYSHEVLTELVIRKNQVLLDNKRQIIPYTREFNSYNLQDHEPILAVLKSGKSTVKQLFEKLSFLSNQQIYTSLFYLIYHGKVNANIDCEFIGPFTEVWLND</sequence>
<dbReference type="GO" id="GO:0003676">
    <property type="term" value="F:nucleic acid binding"/>
    <property type="evidence" value="ECO:0007669"/>
    <property type="project" value="InterPro"/>
</dbReference>
<dbReference type="OrthoDB" id="1778922at2"/>
<dbReference type="InterPro" id="IPR011856">
    <property type="entry name" value="tRNA_endonuc-like_dom_sf"/>
</dbReference>
<dbReference type="Pfam" id="PF08722">
    <property type="entry name" value="Tn7_TnsA-like_N"/>
    <property type="match status" value="1"/>
</dbReference>
<dbReference type="Gene3D" id="3.40.1350.10">
    <property type="match status" value="1"/>
</dbReference>
<gene>
    <name evidence="2" type="ORF">E1I69_20060</name>
</gene>
<accession>A0A4S3PKU6</accession>
<dbReference type="AlphaFoldDB" id="A0A4S3PKU6"/>
<keyword evidence="3" id="KW-1185">Reference proteome</keyword>
<evidence type="ECO:0000313" key="2">
    <source>
        <dbReference type="EMBL" id="THE10091.1"/>
    </source>
</evidence>
<evidence type="ECO:0000313" key="3">
    <source>
        <dbReference type="Proteomes" id="UP000306477"/>
    </source>
</evidence>
<dbReference type="RefSeq" id="WP_136381334.1">
    <property type="nucleotide sequence ID" value="NZ_SLUB01000054.1"/>
</dbReference>
<feature type="domain" description="TnsA endonuclease N-terminal" evidence="1">
    <location>
        <begin position="48"/>
        <end position="129"/>
    </location>
</feature>
<dbReference type="InterPro" id="IPR014833">
    <property type="entry name" value="TnsA_N"/>
</dbReference>
<name>A0A4S3PKU6_9BACI</name>
<evidence type="ECO:0000259" key="1">
    <source>
        <dbReference type="Pfam" id="PF08722"/>
    </source>
</evidence>
<comment type="caution">
    <text evidence="2">The sequence shown here is derived from an EMBL/GenBank/DDBJ whole genome shotgun (WGS) entry which is preliminary data.</text>
</comment>
<proteinExistence type="predicted"/>
<dbReference type="Proteomes" id="UP000306477">
    <property type="component" value="Unassembled WGS sequence"/>
</dbReference>
<organism evidence="2 3">
    <name type="scientific">Bacillus timonensis</name>
    <dbReference type="NCBI Taxonomy" id="1033734"/>
    <lineage>
        <taxon>Bacteria</taxon>
        <taxon>Bacillati</taxon>
        <taxon>Bacillota</taxon>
        <taxon>Bacilli</taxon>
        <taxon>Bacillales</taxon>
        <taxon>Bacillaceae</taxon>
        <taxon>Bacillus</taxon>
    </lineage>
</organism>
<protein>
    <submittedName>
        <fullName evidence="2">S-layer protein</fullName>
    </submittedName>
</protein>
<reference evidence="2 3" key="1">
    <citation type="journal article" date="2019" name="Indoor Air">
        <title>Impacts of indoor surface finishes on bacterial viability.</title>
        <authorList>
            <person name="Hu J."/>
            <person name="Maamar S.B."/>
            <person name="Glawe A.J."/>
            <person name="Gottel N."/>
            <person name="Gilbert J.A."/>
            <person name="Hartmann E.M."/>
        </authorList>
    </citation>
    <scope>NUCLEOTIDE SEQUENCE [LARGE SCALE GENOMIC DNA]</scope>
    <source>
        <strain evidence="2 3">AF060A6</strain>
    </source>
</reference>